<reference evidence="1 3" key="2">
    <citation type="journal article" date="2014" name="BMC Genomics">
        <title>An improved genome release (version Mt4.0) for the model legume Medicago truncatula.</title>
        <authorList>
            <person name="Tang H."/>
            <person name="Krishnakumar V."/>
            <person name="Bidwell S."/>
            <person name="Rosen B."/>
            <person name="Chan A."/>
            <person name="Zhou S."/>
            <person name="Gentzbittel L."/>
            <person name="Childs K.L."/>
            <person name="Yandell M."/>
            <person name="Gundlach H."/>
            <person name="Mayer K.F."/>
            <person name="Schwartz D.C."/>
            <person name="Town C.D."/>
        </authorList>
    </citation>
    <scope>GENOME REANNOTATION</scope>
    <source>
        <strain evidence="1">A17</strain>
        <strain evidence="2 3">cv. Jemalong A17</strain>
    </source>
</reference>
<dbReference type="PANTHER" id="PTHR31286">
    <property type="entry name" value="GLYCINE-RICH CELL WALL STRUCTURAL PROTEIN 1.8-LIKE"/>
    <property type="match status" value="1"/>
</dbReference>
<dbReference type="InterPro" id="IPR040256">
    <property type="entry name" value="At4g02000-like"/>
</dbReference>
<dbReference type="AlphaFoldDB" id="A0A072TJA5"/>
<dbReference type="Proteomes" id="UP000002051">
    <property type="component" value="Unassembled WGS sequence"/>
</dbReference>
<accession>A0A072TJA5</accession>
<sequence>MFYVTTVQPLRLSNYTDFFNLGSRSRANALVHYKGWITLVSYLALVWCFEGRPLMAYACSWLCVSDIVSIPAVAASVQPVVSSANVQQQSLPTMTFATALSGQRVEEYHKGPEDCKNALRAHLTLNKRDKPYSARDQSNKIAKLWKTSLGWKMVPLGKGYYDFHFDLADDLRKIWAAGTVNLKPGLLQFSQWTKDFKYLAHKQTHVSLWIRLVKNFEGNSNTCTWLPIPVASTVTTTQRVLFSAISTPTPTSLEPASLAIPASLPAPILTFNSQMGPIVTSTVANSQVDMSLSSNTFSFPLQNVFDIISPGELPHTMLVLEVVSPVVHVDVYSEREE</sequence>
<name>A0A072TJA5_MEDTR</name>
<proteinExistence type="predicted"/>
<dbReference type="HOGENOM" id="CLU_718381_0_0_1"/>
<reference evidence="1 3" key="1">
    <citation type="journal article" date="2011" name="Nature">
        <title>The Medicago genome provides insight into the evolution of rhizobial symbioses.</title>
        <authorList>
            <person name="Young N.D."/>
            <person name="Debelle F."/>
            <person name="Oldroyd G.E."/>
            <person name="Geurts R."/>
            <person name="Cannon S.B."/>
            <person name="Udvardi M.K."/>
            <person name="Benedito V.A."/>
            <person name="Mayer K.F."/>
            <person name="Gouzy J."/>
            <person name="Schoof H."/>
            <person name="Van de Peer Y."/>
            <person name="Proost S."/>
            <person name="Cook D.R."/>
            <person name="Meyers B.C."/>
            <person name="Spannagl M."/>
            <person name="Cheung F."/>
            <person name="De Mita S."/>
            <person name="Krishnakumar V."/>
            <person name="Gundlach H."/>
            <person name="Zhou S."/>
            <person name="Mudge J."/>
            <person name="Bharti A.K."/>
            <person name="Murray J.D."/>
            <person name="Naoumkina M.A."/>
            <person name="Rosen B."/>
            <person name="Silverstein K.A."/>
            <person name="Tang H."/>
            <person name="Rombauts S."/>
            <person name="Zhao P.X."/>
            <person name="Zhou P."/>
            <person name="Barbe V."/>
            <person name="Bardou P."/>
            <person name="Bechner M."/>
            <person name="Bellec A."/>
            <person name="Berger A."/>
            <person name="Berges H."/>
            <person name="Bidwell S."/>
            <person name="Bisseling T."/>
            <person name="Choisne N."/>
            <person name="Couloux A."/>
            <person name="Denny R."/>
            <person name="Deshpande S."/>
            <person name="Dai X."/>
            <person name="Doyle J.J."/>
            <person name="Dudez A.M."/>
            <person name="Farmer A.D."/>
            <person name="Fouteau S."/>
            <person name="Franken C."/>
            <person name="Gibelin C."/>
            <person name="Gish J."/>
            <person name="Goldstein S."/>
            <person name="Gonzalez A.J."/>
            <person name="Green P.J."/>
            <person name="Hallab A."/>
            <person name="Hartog M."/>
            <person name="Hua A."/>
            <person name="Humphray S.J."/>
            <person name="Jeong D.H."/>
            <person name="Jing Y."/>
            <person name="Jocker A."/>
            <person name="Kenton S.M."/>
            <person name="Kim D.J."/>
            <person name="Klee K."/>
            <person name="Lai H."/>
            <person name="Lang C."/>
            <person name="Lin S."/>
            <person name="Macmil S.L."/>
            <person name="Magdelenat G."/>
            <person name="Matthews L."/>
            <person name="McCorrison J."/>
            <person name="Monaghan E.L."/>
            <person name="Mun J.H."/>
            <person name="Najar F.Z."/>
            <person name="Nicholson C."/>
            <person name="Noirot C."/>
            <person name="O'Bleness M."/>
            <person name="Paule C.R."/>
            <person name="Poulain J."/>
            <person name="Prion F."/>
            <person name="Qin B."/>
            <person name="Qu C."/>
            <person name="Retzel E.F."/>
            <person name="Riddle C."/>
            <person name="Sallet E."/>
            <person name="Samain S."/>
            <person name="Samson N."/>
            <person name="Sanders I."/>
            <person name="Saurat O."/>
            <person name="Scarpelli C."/>
            <person name="Schiex T."/>
            <person name="Segurens B."/>
            <person name="Severin A.J."/>
            <person name="Sherrier D.J."/>
            <person name="Shi R."/>
            <person name="Sims S."/>
            <person name="Singer S.R."/>
            <person name="Sinharoy S."/>
            <person name="Sterck L."/>
            <person name="Viollet A."/>
            <person name="Wang B.B."/>
            <person name="Wang K."/>
            <person name="Wang M."/>
            <person name="Wang X."/>
            <person name="Warfsmann J."/>
            <person name="Weissenbach J."/>
            <person name="White D.D."/>
            <person name="White J.D."/>
            <person name="Wiley G.B."/>
            <person name="Wincker P."/>
            <person name="Xing Y."/>
            <person name="Yang L."/>
            <person name="Yao Z."/>
            <person name="Ying F."/>
            <person name="Zhai J."/>
            <person name="Zhou L."/>
            <person name="Zuber A."/>
            <person name="Denarie J."/>
            <person name="Dixon R.A."/>
            <person name="May G.D."/>
            <person name="Schwartz D.C."/>
            <person name="Rogers J."/>
            <person name="Quetier F."/>
            <person name="Town C.D."/>
            <person name="Roe B.A."/>
        </authorList>
    </citation>
    <scope>NUCLEOTIDE SEQUENCE [LARGE SCALE GENOMIC DNA]</scope>
    <source>
        <strain evidence="1">A17</strain>
        <strain evidence="2 3">cv. Jemalong A17</strain>
    </source>
</reference>
<dbReference type="EnsemblPlants" id="KEH16943">
    <property type="protein sequence ID" value="KEH16943"/>
    <property type="gene ID" value="MTR_0063s0100"/>
</dbReference>
<evidence type="ECO:0000313" key="3">
    <source>
        <dbReference type="Proteomes" id="UP000002051"/>
    </source>
</evidence>
<dbReference type="EMBL" id="KL402788">
    <property type="protein sequence ID" value="KEH16943.1"/>
    <property type="molecule type" value="Genomic_DNA"/>
</dbReference>
<protein>
    <submittedName>
        <fullName evidence="1">DUF4283 domain protein</fullName>
    </submittedName>
</protein>
<evidence type="ECO:0000313" key="1">
    <source>
        <dbReference type="EMBL" id="KEH16943.1"/>
    </source>
</evidence>
<keyword evidence="3" id="KW-1185">Reference proteome</keyword>
<dbReference type="PANTHER" id="PTHR31286:SF60">
    <property type="entry name" value="PROTEIN, PUTATIVE-RELATED"/>
    <property type="match status" value="1"/>
</dbReference>
<reference evidence="2" key="3">
    <citation type="submission" date="2015-06" db="UniProtKB">
        <authorList>
            <consortium name="EnsemblPlants"/>
        </authorList>
    </citation>
    <scope>IDENTIFICATION</scope>
    <source>
        <strain evidence="2">cv. Jemalong A17</strain>
    </source>
</reference>
<dbReference type="PaxDb" id="3880-AES95669"/>
<gene>
    <name evidence="1" type="ORF">MTR_0063s0100</name>
</gene>
<organism evidence="1 3">
    <name type="scientific">Medicago truncatula</name>
    <name type="common">Barrel medic</name>
    <name type="synonym">Medicago tribuloides</name>
    <dbReference type="NCBI Taxonomy" id="3880"/>
    <lineage>
        <taxon>Eukaryota</taxon>
        <taxon>Viridiplantae</taxon>
        <taxon>Streptophyta</taxon>
        <taxon>Embryophyta</taxon>
        <taxon>Tracheophyta</taxon>
        <taxon>Spermatophyta</taxon>
        <taxon>Magnoliopsida</taxon>
        <taxon>eudicotyledons</taxon>
        <taxon>Gunneridae</taxon>
        <taxon>Pentapetalae</taxon>
        <taxon>rosids</taxon>
        <taxon>fabids</taxon>
        <taxon>Fabales</taxon>
        <taxon>Fabaceae</taxon>
        <taxon>Papilionoideae</taxon>
        <taxon>50 kb inversion clade</taxon>
        <taxon>NPAAA clade</taxon>
        <taxon>Hologalegina</taxon>
        <taxon>IRL clade</taxon>
        <taxon>Trifolieae</taxon>
        <taxon>Medicago</taxon>
    </lineage>
</organism>
<evidence type="ECO:0000313" key="2">
    <source>
        <dbReference type="EnsemblPlants" id="KEH16943"/>
    </source>
</evidence>